<reference evidence="2 3" key="1">
    <citation type="submission" date="2015-09" db="EMBL/GenBank/DDBJ databases">
        <title>Host preference determinants of Valsa canker pathogens revealed by comparative genomics.</title>
        <authorList>
            <person name="Yin Z."/>
            <person name="Huang L."/>
        </authorList>
    </citation>
    <scope>NUCLEOTIDE SEQUENCE [LARGE SCALE GENOMIC DNA]</scope>
    <source>
        <strain evidence="2 3">03-1</strain>
    </source>
</reference>
<dbReference type="AlphaFoldDB" id="A0A423WNE7"/>
<comment type="caution">
    <text evidence="2">The sequence shown here is derived from an EMBL/GenBank/DDBJ whole genome shotgun (WGS) entry which is preliminary data.</text>
</comment>
<keyword evidence="1" id="KW-0812">Transmembrane</keyword>
<keyword evidence="1" id="KW-1133">Transmembrane helix</keyword>
<sequence>MGQTYMIFVLGCIPLRWVIQLIVVTGAAGTRKRIIPMLPVIGGGGRVTEEHRGRPREQGALG</sequence>
<accession>A0A423WNE7</accession>
<evidence type="ECO:0000313" key="3">
    <source>
        <dbReference type="Proteomes" id="UP000283895"/>
    </source>
</evidence>
<keyword evidence="3" id="KW-1185">Reference proteome</keyword>
<evidence type="ECO:0000313" key="2">
    <source>
        <dbReference type="EMBL" id="ROW04735.1"/>
    </source>
</evidence>
<keyword evidence="1" id="KW-0472">Membrane</keyword>
<feature type="transmembrane region" description="Helical" evidence="1">
    <location>
        <begin position="6"/>
        <end position="28"/>
    </location>
</feature>
<organism evidence="2 3">
    <name type="scientific">Cytospora schulzeri</name>
    <dbReference type="NCBI Taxonomy" id="448051"/>
    <lineage>
        <taxon>Eukaryota</taxon>
        <taxon>Fungi</taxon>
        <taxon>Dikarya</taxon>
        <taxon>Ascomycota</taxon>
        <taxon>Pezizomycotina</taxon>
        <taxon>Sordariomycetes</taxon>
        <taxon>Sordariomycetidae</taxon>
        <taxon>Diaporthales</taxon>
        <taxon>Cytosporaceae</taxon>
        <taxon>Cytospora</taxon>
    </lineage>
</organism>
<protein>
    <submittedName>
        <fullName evidence="2">Uncharacterized protein</fullName>
    </submittedName>
</protein>
<dbReference type="EMBL" id="LKEA01000013">
    <property type="protein sequence ID" value="ROW04735.1"/>
    <property type="molecule type" value="Genomic_DNA"/>
</dbReference>
<evidence type="ECO:0000256" key="1">
    <source>
        <dbReference type="SAM" id="Phobius"/>
    </source>
</evidence>
<proteinExistence type="predicted"/>
<gene>
    <name evidence="2" type="ORF">VMCG_04810</name>
</gene>
<name>A0A423WNE7_9PEZI</name>
<dbReference type="Proteomes" id="UP000283895">
    <property type="component" value="Unassembled WGS sequence"/>
</dbReference>